<keyword evidence="4" id="KW-0472">Membrane</keyword>
<feature type="transmembrane region" description="Helical" evidence="4">
    <location>
        <begin position="411"/>
        <end position="431"/>
    </location>
</feature>
<evidence type="ECO:0000313" key="7">
    <source>
        <dbReference type="Proteomes" id="UP000054771"/>
    </source>
</evidence>
<evidence type="ECO:0000313" key="6">
    <source>
        <dbReference type="EMBL" id="CEL09023.1"/>
    </source>
</evidence>
<gene>
    <name evidence="6" type="ORF">ASPCAL12166</name>
</gene>
<feature type="transmembrane region" description="Helical" evidence="4">
    <location>
        <begin position="345"/>
        <end position="368"/>
    </location>
</feature>
<dbReference type="InterPro" id="IPR011701">
    <property type="entry name" value="MFS"/>
</dbReference>
<feature type="transmembrane region" description="Helical" evidence="4">
    <location>
        <begin position="124"/>
        <end position="141"/>
    </location>
</feature>
<feature type="transmembrane region" description="Helical" evidence="4">
    <location>
        <begin position="180"/>
        <end position="200"/>
    </location>
</feature>
<dbReference type="OMA" id="CTLGYVN"/>
<evidence type="ECO:0000256" key="1">
    <source>
        <dbReference type="ARBA" id="ARBA00004141"/>
    </source>
</evidence>
<feature type="region of interest" description="Disordered" evidence="3">
    <location>
        <begin position="1"/>
        <end position="39"/>
    </location>
</feature>
<dbReference type="AlphaFoldDB" id="A0A0U5GGI7"/>
<dbReference type="PANTHER" id="PTHR11360:SF281">
    <property type="entry name" value="ASPYRIDONES EFFLUX PROTEIN APDF-RELATED"/>
    <property type="match status" value="1"/>
</dbReference>
<dbReference type="GO" id="GO:0016020">
    <property type="term" value="C:membrane"/>
    <property type="evidence" value="ECO:0007669"/>
    <property type="project" value="UniProtKB-SubCell"/>
</dbReference>
<feature type="transmembrane region" description="Helical" evidence="4">
    <location>
        <begin position="255"/>
        <end position="278"/>
    </location>
</feature>
<proteinExistence type="inferred from homology"/>
<dbReference type="STRING" id="454130.A0A0U5GGI7"/>
<dbReference type="OrthoDB" id="6499973at2759"/>
<dbReference type="CDD" id="cd17352">
    <property type="entry name" value="MFS_MCT_SLC16"/>
    <property type="match status" value="1"/>
</dbReference>
<protein>
    <recommendedName>
        <fullName evidence="5">Major facilitator superfamily (MFS) profile domain-containing protein</fullName>
    </recommendedName>
</protein>
<feature type="compositionally biased region" description="Basic and acidic residues" evidence="3">
    <location>
        <begin position="14"/>
        <end position="39"/>
    </location>
</feature>
<dbReference type="PANTHER" id="PTHR11360">
    <property type="entry name" value="MONOCARBOXYLATE TRANSPORTER"/>
    <property type="match status" value="1"/>
</dbReference>
<accession>A0A0U5GGI7</accession>
<evidence type="ECO:0000256" key="2">
    <source>
        <dbReference type="ARBA" id="ARBA00006727"/>
    </source>
</evidence>
<dbReference type="GO" id="GO:0022857">
    <property type="term" value="F:transmembrane transporter activity"/>
    <property type="evidence" value="ECO:0007669"/>
    <property type="project" value="InterPro"/>
</dbReference>
<dbReference type="Proteomes" id="UP000054771">
    <property type="component" value="Unassembled WGS sequence"/>
</dbReference>
<reference evidence="7" key="1">
    <citation type="journal article" date="2016" name="Genome Announc.">
        <title>Draft genome sequences of fungus Aspergillus calidoustus.</title>
        <authorList>
            <person name="Horn F."/>
            <person name="Linde J."/>
            <person name="Mattern D.J."/>
            <person name="Walther G."/>
            <person name="Guthke R."/>
            <person name="Scherlach K."/>
            <person name="Martin K."/>
            <person name="Brakhage A.A."/>
            <person name="Petzke L."/>
            <person name="Valiante V."/>
        </authorList>
    </citation>
    <scope>NUCLEOTIDE SEQUENCE [LARGE SCALE GENOMIC DNA]</scope>
    <source>
        <strain evidence="7">SF006504</strain>
    </source>
</reference>
<dbReference type="InterPro" id="IPR050327">
    <property type="entry name" value="Proton-linked_MCT"/>
</dbReference>
<feature type="domain" description="Major facilitator superfamily (MFS) profile" evidence="5">
    <location>
        <begin position="255"/>
        <end position="443"/>
    </location>
</feature>
<keyword evidence="4" id="KW-0812">Transmembrane</keyword>
<sequence length="443" mass="47313">MDSTQTLSLPVEGLSDKHPEKQQSEQQHEPRQHEPEPEQKQYGLLDFPEGGWRAWGVALGNSGVMLCTLGYVNSWGVYQAYYQVHQLHSETSSAIAWIGSLQTFFLFSASLVGGPLFDRYGAKVIYPPAVIYTLTIFLTSICKEYYQFMLCQGVLSGISSGLVMAPAMSATPQYFNKKRGAAMGLAVAGSSIGGVIFPIALNRMLTKTDLGFGWSVRIVAFLVLGLLLISCPPIRARLPPRETDFFLPRAFKEPGYTTLMIGAFFTFLGMFPPIFYLPSYGISQGMTPTMAFYLSAILNAASFPGRIVPAILSDKFGKLNTFAGAGITTGILTLCWQRVEGSGGVIAFTALFGFFSGAIISGGTVALASCASDAKNIGTYMGMGMAVVSIAPLIGPPISGALEDTKLGFRAVSDFAGVVGVFGGLFTLFVVKTAGGKKVLSLA</sequence>
<feature type="transmembrane region" description="Helical" evidence="4">
    <location>
        <begin position="212"/>
        <end position="234"/>
    </location>
</feature>
<evidence type="ECO:0000256" key="4">
    <source>
        <dbReference type="SAM" id="Phobius"/>
    </source>
</evidence>
<feature type="transmembrane region" description="Helical" evidence="4">
    <location>
        <begin position="94"/>
        <end position="117"/>
    </location>
</feature>
<comment type="subcellular location">
    <subcellularLocation>
        <location evidence="1">Membrane</location>
        <topology evidence="1">Multi-pass membrane protein</topology>
    </subcellularLocation>
</comment>
<feature type="transmembrane region" description="Helical" evidence="4">
    <location>
        <begin position="319"/>
        <end position="339"/>
    </location>
</feature>
<name>A0A0U5GGI7_ASPCI</name>
<dbReference type="PROSITE" id="PS50850">
    <property type="entry name" value="MFS"/>
    <property type="match status" value="1"/>
</dbReference>
<feature type="transmembrane region" description="Helical" evidence="4">
    <location>
        <begin position="147"/>
        <end position="168"/>
    </location>
</feature>
<organism evidence="6 7">
    <name type="scientific">Aspergillus calidoustus</name>
    <dbReference type="NCBI Taxonomy" id="454130"/>
    <lineage>
        <taxon>Eukaryota</taxon>
        <taxon>Fungi</taxon>
        <taxon>Dikarya</taxon>
        <taxon>Ascomycota</taxon>
        <taxon>Pezizomycotina</taxon>
        <taxon>Eurotiomycetes</taxon>
        <taxon>Eurotiomycetidae</taxon>
        <taxon>Eurotiales</taxon>
        <taxon>Aspergillaceae</taxon>
        <taxon>Aspergillus</taxon>
        <taxon>Aspergillus subgen. Nidulantes</taxon>
    </lineage>
</organism>
<dbReference type="InterPro" id="IPR020846">
    <property type="entry name" value="MFS_dom"/>
</dbReference>
<feature type="transmembrane region" description="Helical" evidence="4">
    <location>
        <begin position="290"/>
        <end position="312"/>
    </location>
</feature>
<feature type="transmembrane region" description="Helical" evidence="4">
    <location>
        <begin position="54"/>
        <end position="74"/>
    </location>
</feature>
<keyword evidence="4" id="KW-1133">Transmembrane helix</keyword>
<dbReference type="Pfam" id="PF07690">
    <property type="entry name" value="MFS_1"/>
    <property type="match status" value="1"/>
</dbReference>
<evidence type="ECO:0000259" key="5">
    <source>
        <dbReference type="PROSITE" id="PS50850"/>
    </source>
</evidence>
<comment type="similarity">
    <text evidence="2">Belongs to the major facilitator superfamily. Monocarboxylate porter (TC 2.A.1.13) family.</text>
</comment>
<evidence type="ECO:0000256" key="3">
    <source>
        <dbReference type="SAM" id="MobiDB-lite"/>
    </source>
</evidence>
<dbReference type="Gene3D" id="1.20.1250.20">
    <property type="entry name" value="MFS general substrate transporter like domains"/>
    <property type="match status" value="2"/>
</dbReference>
<keyword evidence="7" id="KW-1185">Reference proteome</keyword>
<dbReference type="EMBL" id="CDMC01000013">
    <property type="protein sequence ID" value="CEL09023.1"/>
    <property type="molecule type" value="Genomic_DNA"/>
</dbReference>
<dbReference type="InterPro" id="IPR036259">
    <property type="entry name" value="MFS_trans_sf"/>
</dbReference>
<dbReference type="SUPFAM" id="SSF103473">
    <property type="entry name" value="MFS general substrate transporter"/>
    <property type="match status" value="1"/>
</dbReference>
<feature type="transmembrane region" description="Helical" evidence="4">
    <location>
        <begin position="380"/>
        <end position="399"/>
    </location>
</feature>